<organism evidence="2 3">
    <name type="scientific">Crocosphaera watsonii WH 0401</name>
    <dbReference type="NCBI Taxonomy" id="555881"/>
    <lineage>
        <taxon>Bacteria</taxon>
        <taxon>Bacillati</taxon>
        <taxon>Cyanobacteriota</taxon>
        <taxon>Cyanophyceae</taxon>
        <taxon>Oscillatoriophycideae</taxon>
        <taxon>Chroococcales</taxon>
        <taxon>Aphanothecaceae</taxon>
        <taxon>Crocosphaera</taxon>
    </lineage>
</organism>
<protein>
    <submittedName>
        <fullName evidence="2">Calcium-binding EF-hand</fullName>
    </submittedName>
</protein>
<dbReference type="Proteomes" id="UP000018198">
    <property type="component" value="Unassembled WGS sequence"/>
</dbReference>
<accession>T2J4H3</accession>
<dbReference type="PROSITE" id="PS50222">
    <property type="entry name" value="EF_HAND_2"/>
    <property type="match status" value="1"/>
</dbReference>
<dbReference type="GO" id="GO:0005509">
    <property type="term" value="F:calcium ion binding"/>
    <property type="evidence" value="ECO:0007669"/>
    <property type="project" value="InterPro"/>
</dbReference>
<sequence length="74" mass="8775">MDFSRDDRVSLDEFKQFYQIYEIDPQEAAQAFVHLDLNQDGYLTKDELTSLFQEFFYSENPQSPGNWLWGNIDG</sequence>
<dbReference type="SUPFAM" id="SSF47473">
    <property type="entry name" value="EF-hand"/>
    <property type="match status" value="1"/>
</dbReference>
<dbReference type="AlphaFoldDB" id="T2J4H3"/>
<dbReference type="PROSITE" id="PS00018">
    <property type="entry name" value="EF_HAND_1"/>
    <property type="match status" value="1"/>
</dbReference>
<reference evidence="2 3" key="1">
    <citation type="submission" date="2013-01" db="EMBL/GenBank/DDBJ databases">
        <authorList>
            <person name="Bench S."/>
        </authorList>
    </citation>
    <scope>NUCLEOTIDE SEQUENCE [LARGE SCALE GENOMIC DNA]</scope>
    <source>
        <strain evidence="2 3">WH 0401</strain>
    </source>
</reference>
<dbReference type="Gene3D" id="1.10.238.10">
    <property type="entry name" value="EF-hand"/>
    <property type="match status" value="1"/>
</dbReference>
<dbReference type="EMBL" id="CAQM01000205">
    <property type="protein sequence ID" value="CCQ60788.1"/>
    <property type="molecule type" value="Genomic_DNA"/>
</dbReference>
<gene>
    <name evidence="2" type="ORF">CWATWH0401_1987</name>
</gene>
<evidence type="ECO:0000313" key="2">
    <source>
        <dbReference type="EMBL" id="CCQ60788.1"/>
    </source>
</evidence>
<name>T2J4H3_CROWT</name>
<dbReference type="InterPro" id="IPR018247">
    <property type="entry name" value="EF_Hand_1_Ca_BS"/>
</dbReference>
<feature type="domain" description="EF-hand" evidence="1">
    <location>
        <begin position="23"/>
        <end position="58"/>
    </location>
</feature>
<dbReference type="InterPro" id="IPR011992">
    <property type="entry name" value="EF-hand-dom_pair"/>
</dbReference>
<comment type="caution">
    <text evidence="2">The sequence shown here is derived from an EMBL/GenBank/DDBJ whole genome shotgun (WGS) entry which is preliminary data.</text>
</comment>
<proteinExistence type="predicted"/>
<dbReference type="Pfam" id="PF13202">
    <property type="entry name" value="EF-hand_5"/>
    <property type="match status" value="1"/>
</dbReference>
<dbReference type="InterPro" id="IPR002048">
    <property type="entry name" value="EF_hand_dom"/>
</dbReference>
<evidence type="ECO:0000313" key="3">
    <source>
        <dbReference type="Proteomes" id="UP000018198"/>
    </source>
</evidence>
<evidence type="ECO:0000259" key="1">
    <source>
        <dbReference type="PROSITE" id="PS50222"/>
    </source>
</evidence>
<reference evidence="2 3" key="2">
    <citation type="submission" date="2013-09" db="EMBL/GenBank/DDBJ databases">
        <title>Whole genome comparison of six Crocosphaera watsonii strains with differing phenotypes.</title>
        <authorList>
            <person name="Bench S.R."/>
            <person name="Heller P."/>
            <person name="Frank I."/>
            <person name="Arciniega M."/>
            <person name="Shilova I.N."/>
            <person name="Zehr J.P."/>
        </authorList>
    </citation>
    <scope>NUCLEOTIDE SEQUENCE [LARGE SCALE GENOMIC DNA]</scope>
    <source>
        <strain evidence="2 3">WH 0401</strain>
    </source>
</reference>
<dbReference type="RefSeq" id="WP_021834944.1">
    <property type="nucleotide sequence ID" value="NZ_CAQM01000205.1"/>
</dbReference>